<reference evidence="1 2" key="1">
    <citation type="journal article" date="2011" name="Science">
        <title>The ecoresponsive genome of Daphnia pulex.</title>
        <authorList>
            <person name="Colbourne J.K."/>
            <person name="Pfrender M.E."/>
            <person name="Gilbert D."/>
            <person name="Thomas W.K."/>
            <person name="Tucker A."/>
            <person name="Oakley T.H."/>
            <person name="Tokishita S."/>
            <person name="Aerts A."/>
            <person name="Arnold G.J."/>
            <person name="Basu M.K."/>
            <person name="Bauer D.J."/>
            <person name="Caceres C.E."/>
            <person name="Carmel L."/>
            <person name="Casola C."/>
            <person name="Choi J.H."/>
            <person name="Detter J.C."/>
            <person name="Dong Q."/>
            <person name="Dusheyko S."/>
            <person name="Eads B.D."/>
            <person name="Frohlich T."/>
            <person name="Geiler-Samerotte K.A."/>
            <person name="Gerlach D."/>
            <person name="Hatcher P."/>
            <person name="Jogdeo S."/>
            <person name="Krijgsveld J."/>
            <person name="Kriventseva E.V."/>
            <person name="Kultz D."/>
            <person name="Laforsch C."/>
            <person name="Lindquist E."/>
            <person name="Lopez J."/>
            <person name="Manak J.R."/>
            <person name="Muller J."/>
            <person name="Pangilinan J."/>
            <person name="Patwardhan R.P."/>
            <person name="Pitluck S."/>
            <person name="Pritham E.J."/>
            <person name="Rechtsteiner A."/>
            <person name="Rho M."/>
            <person name="Rogozin I.B."/>
            <person name="Sakarya O."/>
            <person name="Salamov A."/>
            <person name="Schaack S."/>
            <person name="Shapiro H."/>
            <person name="Shiga Y."/>
            <person name="Skalitzky C."/>
            <person name="Smith Z."/>
            <person name="Souvorov A."/>
            <person name="Sung W."/>
            <person name="Tang Z."/>
            <person name="Tsuchiya D."/>
            <person name="Tu H."/>
            <person name="Vos H."/>
            <person name="Wang M."/>
            <person name="Wolf Y.I."/>
            <person name="Yamagata H."/>
            <person name="Yamada T."/>
            <person name="Ye Y."/>
            <person name="Shaw J.R."/>
            <person name="Andrews J."/>
            <person name="Crease T.J."/>
            <person name="Tang H."/>
            <person name="Lucas S.M."/>
            <person name="Robertson H.M."/>
            <person name="Bork P."/>
            <person name="Koonin E.V."/>
            <person name="Zdobnov E.M."/>
            <person name="Grigoriev I.V."/>
            <person name="Lynch M."/>
            <person name="Boore J.L."/>
        </authorList>
    </citation>
    <scope>NUCLEOTIDE SEQUENCE [LARGE SCALE GENOMIC DNA]</scope>
</reference>
<name>E9FSW6_DAPPU</name>
<dbReference type="HOGENOM" id="CLU_2199558_0_0_1"/>
<keyword evidence="2" id="KW-1185">Reference proteome</keyword>
<proteinExistence type="predicted"/>
<evidence type="ECO:0000313" key="1">
    <source>
        <dbReference type="EMBL" id="EFX89265.1"/>
    </source>
</evidence>
<dbReference type="AlphaFoldDB" id="E9FSW6"/>
<dbReference type="KEGG" id="dpx:DAPPUDRAFT_94740"/>
<sequence length="108" mass="12333">MVKELSLTSGILPGNLHKNSKRKCERCMKTVLSTIVFKNLVPRFLILHDRLYEKTCPLKKRTDYTVEGKSFAAYHGLHPLVKTNDNQEEKSALVERELASSAGRLLYD</sequence>
<dbReference type="EMBL" id="GL732524">
    <property type="protein sequence ID" value="EFX89265.1"/>
    <property type="molecule type" value="Genomic_DNA"/>
</dbReference>
<accession>E9FSW6</accession>
<gene>
    <name evidence="1" type="ORF">DAPPUDRAFT_94740</name>
</gene>
<evidence type="ECO:0000313" key="2">
    <source>
        <dbReference type="Proteomes" id="UP000000305"/>
    </source>
</evidence>
<dbReference type="InParanoid" id="E9FSW6"/>
<protein>
    <submittedName>
        <fullName evidence="1">Uncharacterized protein</fullName>
    </submittedName>
</protein>
<organism evidence="1 2">
    <name type="scientific">Daphnia pulex</name>
    <name type="common">Water flea</name>
    <dbReference type="NCBI Taxonomy" id="6669"/>
    <lineage>
        <taxon>Eukaryota</taxon>
        <taxon>Metazoa</taxon>
        <taxon>Ecdysozoa</taxon>
        <taxon>Arthropoda</taxon>
        <taxon>Crustacea</taxon>
        <taxon>Branchiopoda</taxon>
        <taxon>Diplostraca</taxon>
        <taxon>Cladocera</taxon>
        <taxon>Anomopoda</taxon>
        <taxon>Daphniidae</taxon>
        <taxon>Daphnia</taxon>
    </lineage>
</organism>
<dbReference type="Proteomes" id="UP000000305">
    <property type="component" value="Unassembled WGS sequence"/>
</dbReference>